<name>A0A376BXT6_9FLAO</name>
<dbReference type="PANTHER" id="PTHR43190:SF3">
    <property type="entry name" value="N-ACETYL-D-GLUCOSAMINE KINASE"/>
    <property type="match status" value="1"/>
</dbReference>
<sequence>MIAIIDGGSTKCDWVLITPEGKETARWVTTGLNPNHISKNQIIEVLQNQDYTFPVSEVKNIYFYGSGCGIEKNQKVLAEALEGVFPMADIIVKEDMLGAAYAVYNGSPALVAILGTGSNICFFDGEKIRLDIPSLAFIMGDEGSGSALGKALVKNFFMKKLPQDLHEAFASEYGLTIEELIQRLYHQPKANAFLASFNGFLVKHKAHAFVQQLIKEEFKHFLYFQASAYPESSTLEIHCVGSIAMIYSDLLREVAQEMGMKIGNIIQKPIDGLVDYHRKKLGL</sequence>
<proteinExistence type="predicted"/>
<dbReference type="InterPro" id="IPR052519">
    <property type="entry name" value="Euk-type_GlcNAc_Kinase"/>
</dbReference>
<dbReference type="AlphaFoldDB" id="A0A376BXT6"/>
<dbReference type="EMBL" id="UFTJ01000001">
    <property type="protein sequence ID" value="SSZ46462.1"/>
    <property type="molecule type" value="Genomic_DNA"/>
</dbReference>
<dbReference type="Gene3D" id="1.10.720.160">
    <property type="match status" value="1"/>
</dbReference>
<evidence type="ECO:0000313" key="1">
    <source>
        <dbReference type="EMBL" id="SSZ46462.1"/>
    </source>
</evidence>
<dbReference type="InterPro" id="IPR043129">
    <property type="entry name" value="ATPase_NBD"/>
</dbReference>
<reference evidence="1 2" key="1">
    <citation type="submission" date="2018-06" db="EMBL/GenBank/DDBJ databases">
        <authorList>
            <consortium name="Pathogen Informatics"/>
            <person name="Doyle S."/>
        </authorList>
    </citation>
    <scope>NUCLEOTIDE SEQUENCE [LARGE SCALE GENOMIC DNA]</scope>
    <source>
        <strain evidence="1 2">NCTC11661</strain>
    </source>
</reference>
<dbReference type="Gene3D" id="3.30.420.40">
    <property type="match status" value="2"/>
</dbReference>
<protein>
    <submittedName>
        <fullName evidence="1">BadF/BadG/BcrA/BcrD ATPase family</fullName>
    </submittedName>
</protein>
<dbReference type="CDD" id="cd24079">
    <property type="entry name" value="ASKHA_NBD_PG1100-like"/>
    <property type="match status" value="1"/>
</dbReference>
<dbReference type="SUPFAM" id="SSF53067">
    <property type="entry name" value="Actin-like ATPase domain"/>
    <property type="match status" value="2"/>
</dbReference>
<dbReference type="RefSeq" id="WP_002687477.1">
    <property type="nucleotide sequence ID" value="NZ_UFTJ01000001.1"/>
</dbReference>
<dbReference type="Proteomes" id="UP000255515">
    <property type="component" value="Unassembled WGS sequence"/>
</dbReference>
<organism evidence="1 2">
    <name type="scientific">Bergeyella zoohelcum</name>
    <dbReference type="NCBI Taxonomy" id="1015"/>
    <lineage>
        <taxon>Bacteria</taxon>
        <taxon>Pseudomonadati</taxon>
        <taxon>Bacteroidota</taxon>
        <taxon>Flavobacteriia</taxon>
        <taxon>Flavobacteriales</taxon>
        <taxon>Weeksellaceae</taxon>
        <taxon>Bergeyella</taxon>
    </lineage>
</organism>
<dbReference type="PANTHER" id="PTHR43190">
    <property type="entry name" value="N-ACETYL-D-GLUCOSAMINE KINASE"/>
    <property type="match status" value="1"/>
</dbReference>
<accession>A0A376BXT6</accession>
<gene>
    <name evidence="1" type="ORF">NCTC11661_00105</name>
</gene>
<evidence type="ECO:0000313" key="2">
    <source>
        <dbReference type="Proteomes" id="UP000255515"/>
    </source>
</evidence>